<dbReference type="PROSITE" id="PS51186">
    <property type="entry name" value="GNAT"/>
    <property type="match status" value="1"/>
</dbReference>
<dbReference type="GO" id="GO:0016747">
    <property type="term" value="F:acyltransferase activity, transferring groups other than amino-acyl groups"/>
    <property type="evidence" value="ECO:0007669"/>
    <property type="project" value="InterPro"/>
</dbReference>
<dbReference type="SUPFAM" id="SSF55729">
    <property type="entry name" value="Acyl-CoA N-acyltransferases (Nat)"/>
    <property type="match status" value="1"/>
</dbReference>
<keyword evidence="1" id="KW-0808">Transferase</keyword>
<evidence type="ECO:0000313" key="5">
    <source>
        <dbReference type="Proteomes" id="UP000254834"/>
    </source>
</evidence>
<accession>A0A345ZCH1</accession>
<proteinExistence type="predicted"/>
<dbReference type="CDD" id="cd04301">
    <property type="entry name" value="NAT_SF"/>
    <property type="match status" value="1"/>
</dbReference>
<protein>
    <recommendedName>
        <fullName evidence="3">N-acetyltransferase domain-containing protein</fullName>
    </recommendedName>
</protein>
<keyword evidence="2" id="KW-0012">Acyltransferase</keyword>
<dbReference type="InterPro" id="IPR000182">
    <property type="entry name" value="GNAT_dom"/>
</dbReference>
<dbReference type="RefSeq" id="WP_115586003.1">
    <property type="nucleotide sequence ID" value="NZ_CP025544.1"/>
</dbReference>
<evidence type="ECO:0000256" key="2">
    <source>
        <dbReference type="ARBA" id="ARBA00023315"/>
    </source>
</evidence>
<feature type="domain" description="N-acetyltransferase" evidence="3">
    <location>
        <begin position="68"/>
        <end position="215"/>
    </location>
</feature>
<dbReference type="AlphaFoldDB" id="A0A345ZCH1"/>
<dbReference type="Pfam" id="PF00583">
    <property type="entry name" value="Acetyltransf_1"/>
    <property type="match status" value="1"/>
</dbReference>
<dbReference type="EMBL" id="CP025544">
    <property type="protein sequence ID" value="AXK60988.1"/>
    <property type="molecule type" value="Genomic_DNA"/>
</dbReference>
<evidence type="ECO:0000256" key="1">
    <source>
        <dbReference type="ARBA" id="ARBA00022679"/>
    </source>
</evidence>
<dbReference type="Gene3D" id="3.40.630.30">
    <property type="match status" value="1"/>
</dbReference>
<dbReference type="InterPro" id="IPR016181">
    <property type="entry name" value="Acyl_CoA_acyltransferase"/>
</dbReference>
<dbReference type="PANTHER" id="PTHR43420:SF44">
    <property type="entry name" value="ACETYLTRANSFERASE YPEA"/>
    <property type="match status" value="1"/>
</dbReference>
<dbReference type="OrthoDB" id="9794566at2"/>
<name>A0A345ZCH1_9BACT</name>
<evidence type="ECO:0000313" key="4">
    <source>
        <dbReference type="EMBL" id="AXK60988.1"/>
    </source>
</evidence>
<reference evidence="4 5" key="1">
    <citation type="submission" date="2017-12" db="EMBL/GenBank/DDBJ databases">
        <title>Chromulinavorax destructans is a abundant pathogen of dominant heterotrophic picoflagllates.</title>
        <authorList>
            <person name="Deeg C.M."/>
            <person name="Zimmer M."/>
            <person name="Suttle C.A."/>
        </authorList>
    </citation>
    <scope>NUCLEOTIDE SEQUENCE [LARGE SCALE GENOMIC DNA]</scope>
    <source>
        <strain evidence="4 5">SeV1</strain>
    </source>
</reference>
<organism evidence="4 5">
    <name type="scientific">Candidatus Chromulinivorax destructor</name>
    <dbReference type="NCBI Taxonomy" id="2066483"/>
    <lineage>
        <taxon>Bacteria</taxon>
        <taxon>Candidatus Babelota</taxon>
        <taxon>Candidatus Babeliae</taxon>
        <taxon>Candidatus Babeliales</taxon>
        <taxon>Candidatus Chromulinivoraceae</taxon>
        <taxon>Candidatus Chromulinivorax</taxon>
    </lineage>
</organism>
<sequence>MKYHTTILCMYLCLSIMLIGRLFTIDSQLSYEIVQFDYFDTSMRNQMYDMIFHDVEIQQRIFLPKESIDTYLSDLKVVHDLECWICRSRTNPSQIYCFITYLQRDEVYCFKKTNGPRITHKYDKYAGNYPLIETIKFVGCIQDIAVHKDYRRRGVTQALLSHFEDTCKKNSMEKMFMYVAADNEKAIHAYNKAGFLIDLAYTPQKDFFAMFKLIK</sequence>
<dbReference type="Proteomes" id="UP000254834">
    <property type="component" value="Chromosome"/>
</dbReference>
<evidence type="ECO:0000259" key="3">
    <source>
        <dbReference type="PROSITE" id="PS51186"/>
    </source>
</evidence>
<gene>
    <name evidence="4" type="ORF">C0J27_04620</name>
</gene>
<keyword evidence="5" id="KW-1185">Reference proteome</keyword>
<dbReference type="InterPro" id="IPR050680">
    <property type="entry name" value="YpeA/RimI_acetyltransf"/>
</dbReference>
<dbReference type="PANTHER" id="PTHR43420">
    <property type="entry name" value="ACETYLTRANSFERASE"/>
    <property type="match status" value="1"/>
</dbReference>
<dbReference type="KEGG" id="cdes:C0J27_04620"/>